<dbReference type="InterPro" id="IPR003961">
    <property type="entry name" value="FN3_dom"/>
</dbReference>
<dbReference type="SUPFAM" id="SSF49265">
    <property type="entry name" value="Fibronectin type III"/>
    <property type="match status" value="2"/>
</dbReference>
<dbReference type="Pfam" id="PF00041">
    <property type="entry name" value="fn3"/>
    <property type="match status" value="2"/>
</dbReference>
<dbReference type="SMART" id="SM00060">
    <property type="entry name" value="FN3"/>
    <property type="match status" value="3"/>
</dbReference>
<dbReference type="InterPro" id="IPR011330">
    <property type="entry name" value="Glyco_hydro/deAcase_b/a-brl"/>
</dbReference>
<dbReference type="InterPro" id="IPR013783">
    <property type="entry name" value="Ig-like_fold"/>
</dbReference>
<protein>
    <recommendedName>
        <fullName evidence="2">Fibronectin type-III domain-containing protein</fullName>
    </recommendedName>
</protein>
<evidence type="ECO:0000259" key="2">
    <source>
        <dbReference type="PROSITE" id="PS50853"/>
    </source>
</evidence>
<accession>A0ABY3T2T6</accession>
<evidence type="ECO:0000313" key="4">
    <source>
        <dbReference type="Proteomes" id="UP001054801"/>
    </source>
</evidence>
<evidence type="ECO:0000256" key="1">
    <source>
        <dbReference type="ARBA" id="ARBA00022737"/>
    </source>
</evidence>
<evidence type="ECO:0000313" key="3">
    <source>
        <dbReference type="EMBL" id="UJS25089.1"/>
    </source>
</evidence>
<sequence>MQYFLNRLLGLVLLLGLVPAPVMAEPMQRGGIVLSFDDWFVDQWHGFFTDLKATNPEIDPHSTFFVSHWLTDVKGVNQNRVGNDSHYVKLKQLEDAGHEIAAHGINHIGAGDAPYNLACDKAAQYVTDEVQPGITAMAQGDPGLAGDYGFIPKSFSYPFGDRSAFYDNAIKTNTGVRYLRGTIPTDFAIPLKDTNAIYHKRTGGTYPYLVGDGLDMIYQNDVPEVKAALDRASTNDEVITLYAHRILPAGETSNYGIAASKLKEIILYAHSKGLKFYRFSDAFAEAPETTGTCGGGGGGGTNPDSIVFSYADDKGNNTYRVGLQWTNLPHDVMSIALASQPAIALVSANTGGAANGKVAMNVPNVVAGTEYVAVAKSGSTTVATSNPFIILAGNPPPPPPVVVAAPTNLVATAASSTQVNLSWTDNSNNETRFVVGRCNGSSCNNFAELATVNANVTTYTDSSVQPSTSYRYRVLAYSGTTVATSYPVASVTTPAAPPTTLTAPSNLTATVVNGNRAELVWADNSSDETGFQVERCLGETCSNFAVIKTQGANVTSFSNTSLTTNQTYRYRVRAYKGTTNSAYSAILNVQTLVRPTALTVTAQIGGAAILTWADSNLYETGFGIERCQGGSCTNFAAIGTVGANVLSFNDSGLVAGIRYRYRIRATHATGASAYSAISSVLAR</sequence>
<dbReference type="InterPro" id="IPR036116">
    <property type="entry name" value="FN3_sf"/>
</dbReference>
<proteinExistence type="predicted"/>
<dbReference type="PROSITE" id="PS50853">
    <property type="entry name" value="FN3"/>
    <property type="match status" value="2"/>
</dbReference>
<keyword evidence="1" id="KW-0677">Repeat</keyword>
<organism evidence="3 4">
    <name type="scientific">Thiothrix winogradskyi</name>
    <dbReference type="NCBI Taxonomy" id="96472"/>
    <lineage>
        <taxon>Bacteria</taxon>
        <taxon>Pseudomonadati</taxon>
        <taxon>Pseudomonadota</taxon>
        <taxon>Gammaproteobacteria</taxon>
        <taxon>Thiotrichales</taxon>
        <taxon>Thiotrichaceae</taxon>
        <taxon>Thiothrix</taxon>
    </lineage>
</organism>
<dbReference type="EMBL" id="CP091244">
    <property type="protein sequence ID" value="UJS25089.1"/>
    <property type="molecule type" value="Genomic_DNA"/>
</dbReference>
<gene>
    <name evidence="3" type="ORF">L2Y54_03375</name>
</gene>
<name>A0ABY3T2T6_9GAMM</name>
<dbReference type="RefSeq" id="WP_236499825.1">
    <property type="nucleotide sequence ID" value="NZ_CP091244.1"/>
</dbReference>
<dbReference type="Gene3D" id="3.20.20.370">
    <property type="entry name" value="Glycoside hydrolase/deacetylase"/>
    <property type="match status" value="1"/>
</dbReference>
<dbReference type="CDD" id="cd00063">
    <property type="entry name" value="FN3"/>
    <property type="match status" value="3"/>
</dbReference>
<dbReference type="PANTHER" id="PTHR46708">
    <property type="entry name" value="TENASCIN"/>
    <property type="match status" value="1"/>
</dbReference>
<dbReference type="Gene3D" id="2.60.40.10">
    <property type="entry name" value="Immunoglobulins"/>
    <property type="match status" value="3"/>
</dbReference>
<reference evidence="3" key="1">
    <citation type="journal article" date="2022" name="Microorganisms">
        <title>Two New Species of Filamentous Sulfur Bacteria of the Genus Thiothrix, Thiothrix winogradskyi sp. nov. and 'Candidatus Thiothrix sulfatifontis' sp. nov.</title>
        <authorList>
            <person name="Ravin N.V."/>
            <person name="Rossetti S."/>
            <person name="Beletsky A.V."/>
            <person name="Kadnikov V.V."/>
            <person name="Rudenko T.S."/>
            <person name="Smolyakov D.D."/>
            <person name="Moskvitina M.I."/>
            <person name="Gureeva M.V."/>
            <person name="Mardanov A.V."/>
            <person name="Grabovich M.Y."/>
        </authorList>
    </citation>
    <scope>NUCLEOTIDE SEQUENCE</scope>
    <source>
        <strain evidence="3">CT3</strain>
    </source>
</reference>
<dbReference type="Proteomes" id="UP001054801">
    <property type="component" value="Chromosome"/>
</dbReference>
<keyword evidence="4" id="KW-1185">Reference proteome</keyword>
<dbReference type="SUPFAM" id="SSF88713">
    <property type="entry name" value="Glycoside hydrolase/deacetylase"/>
    <property type="match status" value="1"/>
</dbReference>
<feature type="domain" description="Fibronectin type-III" evidence="2">
    <location>
        <begin position="405"/>
        <end position="496"/>
    </location>
</feature>
<dbReference type="InterPro" id="IPR050991">
    <property type="entry name" value="ECM_Regulatory_Proteins"/>
</dbReference>
<feature type="domain" description="Fibronectin type-III" evidence="2">
    <location>
        <begin position="503"/>
        <end position="594"/>
    </location>
</feature>
<dbReference type="PANTHER" id="PTHR46708:SF2">
    <property type="entry name" value="FIBRONECTIN TYPE-III DOMAIN-CONTAINING PROTEIN"/>
    <property type="match status" value="1"/>
</dbReference>